<evidence type="ECO:0000313" key="4">
    <source>
        <dbReference type="EMBL" id="CCK75916.1"/>
    </source>
</evidence>
<evidence type="ECO:0000313" key="5">
    <source>
        <dbReference type="Proteomes" id="UP000032749"/>
    </source>
</evidence>
<name>R4YM15_OLEAN</name>
<dbReference type="Gene3D" id="3.40.47.10">
    <property type="match status" value="2"/>
</dbReference>
<dbReference type="STRING" id="698738.OLEAN_C17400"/>
<accession>R4YM15</accession>
<dbReference type="EMBL" id="FO203512">
    <property type="protein sequence ID" value="CCK75916.1"/>
    <property type="molecule type" value="Genomic_DNA"/>
</dbReference>
<feature type="domain" description="Beta-ketoacyl-[acyl-carrier-protein] synthase III C-terminal" evidence="3">
    <location>
        <begin position="208"/>
        <end position="293"/>
    </location>
</feature>
<organism evidence="4 5">
    <name type="scientific">Oleispira antarctica RB-8</name>
    <dbReference type="NCBI Taxonomy" id="698738"/>
    <lineage>
        <taxon>Bacteria</taxon>
        <taxon>Pseudomonadati</taxon>
        <taxon>Pseudomonadota</taxon>
        <taxon>Gammaproteobacteria</taxon>
        <taxon>Oceanospirillales</taxon>
        <taxon>Oceanospirillaceae</taxon>
        <taxon>Oleispira</taxon>
    </lineage>
</organism>
<dbReference type="GO" id="GO:0044550">
    <property type="term" value="P:secondary metabolite biosynthetic process"/>
    <property type="evidence" value="ECO:0007669"/>
    <property type="project" value="TreeGrafter"/>
</dbReference>
<evidence type="ECO:0000256" key="1">
    <source>
        <dbReference type="ARBA" id="ARBA00022679"/>
    </source>
</evidence>
<proteinExistence type="predicted"/>
<dbReference type="KEGG" id="oai:OLEAN_C17400"/>
<dbReference type="Proteomes" id="UP000032749">
    <property type="component" value="Chromosome"/>
</dbReference>
<sequence length="295" mass="32074">MGTIIKATGISTDNAIKSSNENAIAAGHQCIEAAGIDVNDIDLLINVGIYRDENMLEPAMAAFAQKGLGIKPDYIKSQPFNAAFSLDMMNSACGIINAIQTADAMFKSRQIKYALIVSGDAHPSNKDLESFPYATVGAAMLLEYTEDQKGFQNFSFKHSPTTEHSVRGYLDFNNLAEPAKERLTVDMPAQYKEKLLEFTIESAEEYLTANNLDRQTVKLITPQAEEGFGHKIAQSVNVKDDVILDLYKEYGDAHSSALTMAYHLGAEKGLYNSNDNVLFVAAGAGLTSACATYTV</sequence>
<keyword evidence="5" id="KW-1185">Reference proteome</keyword>
<evidence type="ECO:0000256" key="2">
    <source>
        <dbReference type="ARBA" id="ARBA00023315"/>
    </source>
</evidence>
<dbReference type="PANTHER" id="PTHR34069:SF3">
    <property type="entry name" value="ACYL-COA:ACYL-COA ALKYLTRANSFERASE"/>
    <property type="match status" value="1"/>
</dbReference>
<dbReference type="GO" id="GO:0004315">
    <property type="term" value="F:3-oxoacyl-[acyl-carrier-protein] synthase activity"/>
    <property type="evidence" value="ECO:0007669"/>
    <property type="project" value="UniProtKB-EC"/>
</dbReference>
<dbReference type="InterPro" id="IPR016039">
    <property type="entry name" value="Thiolase-like"/>
</dbReference>
<dbReference type="AlphaFoldDB" id="R4YM15"/>
<reference evidence="4 5" key="1">
    <citation type="journal article" date="2013" name="Nat. Commun.">
        <title>Genome sequence and functional genomic analysis of the oil-degrading bacterium Oleispira antarctica.</title>
        <authorList>
            <person name="Kube M."/>
            <person name="Chernikova T.N."/>
            <person name="Al-Ramahi Y."/>
            <person name="Beloqui A."/>
            <person name="Lopez-Cortez N."/>
            <person name="Guazzaroni M.E."/>
            <person name="Heipieper H.J."/>
            <person name="Klages S."/>
            <person name="Kotsyurbenko O.R."/>
            <person name="Langer I."/>
            <person name="Nechitaylo T.Y."/>
            <person name="Lunsdorf H."/>
            <person name="Fernandez M."/>
            <person name="Juarez S."/>
            <person name="Ciordia S."/>
            <person name="Singer A."/>
            <person name="Kagan O."/>
            <person name="Egorova O."/>
            <person name="Petit P.A."/>
            <person name="Stogios P."/>
            <person name="Kim Y."/>
            <person name="Tchigvintsev A."/>
            <person name="Flick R."/>
            <person name="Denaro R."/>
            <person name="Genovese M."/>
            <person name="Albar J.P."/>
            <person name="Reva O.N."/>
            <person name="Martinez-Gomariz M."/>
            <person name="Tran H."/>
            <person name="Ferrer M."/>
            <person name="Savchenko A."/>
            <person name="Yakunin A.F."/>
            <person name="Yakimov M.M."/>
            <person name="Golyshina O.V."/>
            <person name="Reinhardt R."/>
            <person name="Golyshin P.N."/>
        </authorList>
    </citation>
    <scope>NUCLEOTIDE SEQUENCE [LARGE SCALE GENOMIC DNA]</scope>
</reference>
<dbReference type="SUPFAM" id="SSF53901">
    <property type="entry name" value="Thiolase-like"/>
    <property type="match status" value="2"/>
</dbReference>
<dbReference type="InterPro" id="IPR013747">
    <property type="entry name" value="ACP_syn_III_C"/>
</dbReference>
<dbReference type="EC" id="2.3.1.41" evidence="4"/>
<dbReference type="HOGENOM" id="CLU_946022_0_0_6"/>
<keyword evidence="2 4" id="KW-0012">Acyltransferase</keyword>
<keyword evidence="1 4" id="KW-0808">Transferase</keyword>
<protein>
    <submittedName>
        <fullName evidence="4">3-oxoacyl-[acyl-carrier-protein] synthase III</fullName>
        <ecNumber evidence="4">2.3.1.41</ecNumber>
    </submittedName>
</protein>
<dbReference type="Pfam" id="PF08541">
    <property type="entry name" value="ACP_syn_III_C"/>
    <property type="match status" value="1"/>
</dbReference>
<dbReference type="PANTHER" id="PTHR34069">
    <property type="entry name" value="3-OXOACYL-[ACYL-CARRIER-PROTEIN] SYNTHASE 3"/>
    <property type="match status" value="1"/>
</dbReference>
<dbReference type="OrthoDB" id="6195581at2"/>
<gene>
    <name evidence="4" type="ORF">OLEAN_C17400</name>
</gene>
<evidence type="ECO:0000259" key="3">
    <source>
        <dbReference type="Pfam" id="PF08541"/>
    </source>
</evidence>